<gene>
    <name evidence="2" type="ordered locus">Rahaq_0562</name>
</gene>
<proteinExistence type="predicted"/>
<keyword evidence="1" id="KW-1133">Transmembrane helix</keyword>
<dbReference type="Proteomes" id="UP000007257">
    <property type="component" value="Chromosome"/>
</dbReference>
<keyword evidence="1" id="KW-0812">Transmembrane</keyword>
<reference evidence="3" key="1">
    <citation type="submission" date="2011-01" db="EMBL/GenBank/DDBJ databases">
        <title>Complete sequence of chromosome of Rahnella sp. Y9602.</title>
        <authorList>
            <consortium name="US DOE Joint Genome Institute"/>
            <person name="Lucas S."/>
            <person name="Copeland A."/>
            <person name="Lapidus A."/>
            <person name="Cheng J.-F."/>
            <person name="Goodwin L."/>
            <person name="Pitluck S."/>
            <person name="Lu M."/>
            <person name="Detter J.C."/>
            <person name="Han C."/>
            <person name="Tapia R."/>
            <person name="Land M."/>
            <person name="Hauser L."/>
            <person name="Kyrpides N."/>
            <person name="Ivanova N."/>
            <person name="Ovchinnikova G."/>
            <person name="Pagani I."/>
            <person name="Sobecky P.A."/>
            <person name="Martinez R.J."/>
            <person name="Woyke T."/>
        </authorList>
    </citation>
    <scope>NUCLEOTIDE SEQUENCE [LARGE SCALE GENOMIC DNA]</scope>
    <source>
        <strain evidence="3">Y9602</strain>
    </source>
</reference>
<evidence type="ECO:0000313" key="3">
    <source>
        <dbReference type="Proteomes" id="UP000007257"/>
    </source>
</evidence>
<dbReference type="AlphaFoldDB" id="A0A0H3F8B8"/>
<keyword evidence="1" id="KW-0472">Membrane</keyword>
<dbReference type="OrthoDB" id="7067191at2"/>
<dbReference type="RefSeq" id="WP_013573895.1">
    <property type="nucleotide sequence ID" value="NC_015061.1"/>
</dbReference>
<accession>A0A0H3F8B8</accession>
<protein>
    <submittedName>
        <fullName evidence="2">Uncharacterized protein</fullName>
    </submittedName>
</protein>
<dbReference type="HOGENOM" id="CLU_997051_0_0_6"/>
<name>A0A0H3F8B8_RAHSY</name>
<evidence type="ECO:0000256" key="1">
    <source>
        <dbReference type="SAM" id="Phobius"/>
    </source>
</evidence>
<feature type="transmembrane region" description="Helical" evidence="1">
    <location>
        <begin position="7"/>
        <end position="29"/>
    </location>
</feature>
<sequence length="279" mass="32267">MEIFNNFVLQTIASTVLSGTLVTCLGWFLRTWFRERIQQSIKNEYDKKLEKFKAEIKTESDVRLTEMKAVLERQSEILKIAATSFSEVQKATISKKIEAVDILWHGIIKFRKEFPASASFTDVLTDKEMCGFYTDQKLRKHSDNLDKFDLNELVTIRSNEVSLVRPHLGEYLWALYSTYSIILIRSIFLLKSGKSDQDKIAWHRDKNIKKLIESAFGNKCLSEFEKLELGRYQWLSNQFESSLFKAIDTLLTGKSFSDAALSQAQLMEKQIISSIPPHE</sequence>
<dbReference type="eggNOG" id="ENOG502ZMWK">
    <property type="taxonomic scope" value="Bacteria"/>
</dbReference>
<reference evidence="2 3" key="2">
    <citation type="journal article" date="2012" name="J. Bacteriol.">
        <title>Complete Genome Sequence of Rahnella sp. Strain Y9602, a Gammaproteobacterium Isolate from Metal- and Radionuclide-Contaminated Soil.</title>
        <authorList>
            <person name="Martinez R.J."/>
            <person name="Bruce D."/>
            <person name="Detter C."/>
            <person name="Goodwin L.A."/>
            <person name="Han J."/>
            <person name="Han C.S."/>
            <person name="Held B."/>
            <person name="Land M.L."/>
            <person name="Mikhailova N."/>
            <person name="Nolan M."/>
            <person name="Pennacchio L."/>
            <person name="Pitluck S."/>
            <person name="Tapia R."/>
            <person name="Woyke T."/>
            <person name="Sobecky P.A."/>
        </authorList>
    </citation>
    <scope>NUCLEOTIDE SEQUENCE [LARGE SCALE GENOMIC DNA]</scope>
    <source>
        <strain evidence="2 3">Y9602</strain>
    </source>
</reference>
<organism evidence="2 3">
    <name type="scientific">Rahnella sp. (strain Y9602)</name>
    <dbReference type="NCBI Taxonomy" id="2703885"/>
    <lineage>
        <taxon>Bacteria</taxon>
        <taxon>Pseudomonadati</taxon>
        <taxon>Pseudomonadota</taxon>
        <taxon>Gammaproteobacteria</taxon>
        <taxon>Enterobacterales</taxon>
        <taxon>Yersiniaceae</taxon>
        <taxon>Rahnella</taxon>
    </lineage>
</organism>
<dbReference type="EMBL" id="CP002505">
    <property type="protein sequence ID" value="ADW72189.1"/>
    <property type="molecule type" value="Genomic_DNA"/>
</dbReference>
<dbReference type="KEGG" id="rah:Rahaq_0562"/>
<evidence type="ECO:0000313" key="2">
    <source>
        <dbReference type="EMBL" id="ADW72189.1"/>
    </source>
</evidence>